<dbReference type="GO" id="GO:0007023">
    <property type="term" value="P:post-chaperonin tubulin folding pathway"/>
    <property type="evidence" value="ECO:0007669"/>
    <property type="project" value="InterPro"/>
</dbReference>
<dbReference type="GO" id="GO:0000226">
    <property type="term" value="P:microtubule cytoskeleton organization"/>
    <property type="evidence" value="ECO:0007669"/>
    <property type="project" value="TreeGrafter"/>
</dbReference>
<dbReference type="InterPro" id="IPR033162">
    <property type="entry name" value="TBCD"/>
</dbReference>
<dbReference type="InterPro" id="IPR016024">
    <property type="entry name" value="ARM-type_fold"/>
</dbReference>
<dbReference type="GO" id="GO:0048487">
    <property type="term" value="F:beta-tubulin binding"/>
    <property type="evidence" value="ECO:0007669"/>
    <property type="project" value="InterPro"/>
</dbReference>
<dbReference type="Pfam" id="PF23579">
    <property type="entry name" value="ARM_TBCD"/>
    <property type="match status" value="1"/>
</dbReference>
<dbReference type="AlphaFoldDB" id="A0A9W8HVE2"/>
<dbReference type="SUPFAM" id="SSF48371">
    <property type="entry name" value="ARM repeat"/>
    <property type="match status" value="1"/>
</dbReference>
<evidence type="ECO:0000313" key="2">
    <source>
        <dbReference type="EMBL" id="KAJ2798313.1"/>
    </source>
</evidence>
<sequence>MIPFDIESIDSGLTGLPAIDLPGFSSDRTLLNLWIDLGKTYLSRPGCEMEGAAVMLARLLSRKDTAILLQPAFIEWAVREINEVAGLNKHDEDKPKQRLDIESVLRINGALRVLCHLFAAMDSPRALGEQVAMLQRIFQSEAFEQNSITRKLISKAAQRVALLMLPPTQIRTKPWHTQPSVRNNLGECEAKDNGAEFSAISNNTESDGTIEQVLDTEIPEDVECFLDILLHRLHDKDTIVRWSASKGIGRIAERLPVVLAKEIVSAVVNILKEETVVDDRG</sequence>
<dbReference type="Proteomes" id="UP001140094">
    <property type="component" value="Unassembled WGS sequence"/>
</dbReference>
<keyword evidence="3" id="KW-1185">Reference proteome</keyword>
<comment type="caution">
    <text evidence="2">The sequence shown here is derived from an EMBL/GenBank/DDBJ whole genome shotgun (WGS) entry which is preliminary data.</text>
</comment>
<feature type="non-terminal residue" evidence="2">
    <location>
        <position position="281"/>
    </location>
</feature>
<gene>
    <name evidence="2" type="ORF">H4R20_004868</name>
</gene>
<protein>
    <recommendedName>
        <fullName evidence="1">Tubulin-folding cofactor D ARM repeats domain-containing protein</fullName>
    </recommendedName>
</protein>
<reference evidence="2" key="1">
    <citation type="submission" date="2022-07" db="EMBL/GenBank/DDBJ databases">
        <title>Phylogenomic reconstructions and comparative analyses of Kickxellomycotina fungi.</title>
        <authorList>
            <person name="Reynolds N.K."/>
            <person name="Stajich J.E."/>
            <person name="Barry K."/>
            <person name="Grigoriev I.V."/>
            <person name="Crous P."/>
            <person name="Smith M.E."/>
        </authorList>
    </citation>
    <scope>NUCLEOTIDE SEQUENCE</scope>
    <source>
        <strain evidence="2">NRRL 1565</strain>
    </source>
</reference>
<dbReference type="PANTHER" id="PTHR12658:SF0">
    <property type="entry name" value="TUBULIN-SPECIFIC CHAPERONE D"/>
    <property type="match status" value="1"/>
</dbReference>
<dbReference type="InterPro" id="IPR058033">
    <property type="entry name" value="ARM_TBCD_2nd"/>
</dbReference>
<accession>A0A9W8HVE2</accession>
<evidence type="ECO:0000313" key="3">
    <source>
        <dbReference type="Proteomes" id="UP001140094"/>
    </source>
</evidence>
<dbReference type="GO" id="GO:0007021">
    <property type="term" value="P:tubulin complex assembly"/>
    <property type="evidence" value="ECO:0007669"/>
    <property type="project" value="InterPro"/>
</dbReference>
<feature type="domain" description="Tubulin-folding cofactor D ARM repeats" evidence="1">
    <location>
        <begin position="149"/>
        <end position="274"/>
    </location>
</feature>
<evidence type="ECO:0000259" key="1">
    <source>
        <dbReference type="Pfam" id="PF25767"/>
    </source>
</evidence>
<organism evidence="2 3">
    <name type="scientific">Coemansia guatemalensis</name>
    <dbReference type="NCBI Taxonomy" id="2761395"/>
    <lineage>
        <taxon>Eukaryota</taxon>
        <taxon>Fungi</taxon>
        <taxon>Fungi incertae sedis</taxon>
        <taxon>Zoopagomycota</taxon>
        <taxon>Kickxellomycotina</taxon>
        <taxon>Kickxellomycetes</taxon>
        <taxon>Kickxellales</taxon>
        <taxon>Kickxellaceae</taxon>
        <taxon>Coemansia</taxon>
    </lineage>
</organism>
<dbReference type="EMBL" id="JANBUO010001428">
    <property type="protein sequence ID" value="KAJ2798313.1"/>
    <property type="molecule type" value="Genomic_DNA"/>
</dbReference>
<dbReference type="OrthoDB" id="10253476at2759"/>
<dbReference type="PANTHER" id="PTHR12658">
    <property type="entry name" value="BETA-TUBULIN COFACTOR D"/>
    <property type="match status" value="1"/>
</dbReference>
<dbReference type="Pfam" id="PF25767">
    <property type="entry name" value="ARM_TBCD_2nd"/>
    <property type="match status" value="1"/>
</dbReference>
<name>A0A9W8HVE2_9FUNG</name>
<dbReference type="GO" id="GO:0005096">
    <property type="term" value="F:GTPase activator activity"/>
    <property type="evidence" value="ECO:0007669"/>
    <property type="project" value="InterPro"/>
</dbReference>
<proteinExistence type="predicted"/>